<dbReference type="EMBL" id="JAHRHJ020000001">
    <property type="protein sequence ID" value="KAH9331593.1"/>
    <property type="molecule type" value="Genomic_DNA"/>
</dbReference>
<evidence type="ECO:0000256" key="1">
    <source>
        <dbReference type="SAM" id="MobiDB-lite"/>
    </source>
</evidence>
<proteinExistence type="predicted"/>
<gene>
    <name evidence="2" type="ORF">KI387_003701</name>
</gene>
<accession>A0AA38LNF4</accession>
<comment type="caution">
    <text evidence="2">The sequence shown here is derived from an EMBL/GenBank/DDBJ whole genome shotgun (WGS) entry which is preliminary data.</text>
</comment>
<feature type="non-terminal residue" evidence="2">
    <location>
        <position position="1"/>
    </location>
</feature>
<keyword evidence="3" id="KW-1185">Reference proteome</keyword>
<dbReference type="AlphaFoldDB" id="A0AA38LNF4"/>
<feature type="region of interest" description="Disordered" evidence="1">
    <location>
        <begin position="27"/>
        <end position="61"/>
    </location>
</feature>
<evidence type="ECO:0000313" key="3">
    <source>
        <dbReference type="Proteomes" id="UP000824469"/>
    </source>
</evidence>
<sequence>MCLGALQDLSDELQDFEQVYDAKFGRKRGDVRQNGHSQATKEQSNDHFSEGRAVGNGVSRNTASSAVYEQYLPQENNGMDVVGVAPERSKERLQKGLLPAFDSVEMRTLGESISR</sequence>
<reference evidence="2 3" key="1">
    <citation type="journal article" date="2021" name="Nat. Plants">
        <title>The Taxus genome provides insights into paclitaxel biosynthesis.</title>
        <authorList>
            <person name="Xiong X."/>
            <person name="Gou J."/>
            <person name="Liao Q."/>
            <person name="Li Y."/>
            <person name="Zhou Q."/>
            <person name="Bi G."/>
            <person name="Li C."/>
            <person name="Du R."/>
            <person name="Wang X."/>
            <person name="Sun T."/>
            <person name="Guo L."/>
            <person name="Liang H."/>
            <person name="Lu P."/>
            <person name="Wu Y."/>
            <person name="Zhang Z."/>
            <person name="Ro D.K."/>
            <person name="Shang Y."/>
            <person name="Huang S."/>
            <person name="Yan J."/>
        </authorList>
    </citation>
    <scope>NUCLEOTIDE SEQUENCE [LARGE SCALE GENOMIC DNA]</scope>
    <source>
        <strain evidence="2">Ta-2019</strain>
    </source>
</reference>
<evidence type="ECO:0000313" key="2">
    <source>
        <dbReference type="EMBL" id="KAH9331593.1"/>
    </source>
</evidence>
<organism evidence="2 3">
    <name type="scientific">Taxus chinensis</name>
    <name type="common">Chinese yew</name>
    <name type="synonym">Taxus wallichiana var. chinensis</name>
    <dbReference type="NCBI Taxonomy" id="29808"/>
    <lineage>
        <taxon>Eukaryota</taxon>
        <taxon>Viridiplantae</taxon>
        <taxon>Streptophyta</taxon>
        <taxon>Embryophyta</taxon>
        <taxon>Tracheophyta</taxon>
        <taxon>Spermatophyta</taxon>
        <taxon>Pinopsida</taxon>
        <taxon>Pinidae</taxon>
        <taxon>Conifers II</taxon>
        <taxon>Cupressales</taxon>
        <taxon>Taxaceae</taxon>
        <taxon>Taxus</taxon>
    </lineage>
</organism>
<protein>
    <submittedName>
        <fullName evidence="2">Uncharacterized protein</fullName>
    </submittedName>
</protein>
<dbReference type="Proteomes" id="UP000824469">
    <property type="component" value="Unassembled WGS sequence"/>
</dbReference>
<name>A0AA38LNF4_TAXCH</name>